<keyword evidence="4" id="KW-1185">Reference proteome</keyword>
<dbReference type="KEGG" id="srub:C2R22_10025"/>
<sequence length="219" mass="23541">MADSADSHASDATQAVYERASMDTRVGYGSDPVLVVVDLQVGFTDPENPLGGDLTGVIERTNDLLDAAHASDVPVVFTRIVSTHPDHADFGIWQEKIPRLDTLTAGSKWVDIDERLSLENGDHVLDKRQASAFHETELGSMLVAWGVDTVVVTGCTTSGCIRATVVDACAHGYRTVVPGEAVGDRAPEPHESNVFDMDAKYADVRPTDEVAEYLSGTLE</sequence>
<dbReference type="GeneID" id="35592430"/>
<organism evidence="3 4">
    <name type="scientific">Salinigranum rubrum</name>
    <dbReference type="NCBI Taxonomy" id="755307"/>
    <lineage>
        <taxon>Archaea</taxon>
        <taxon>Methanobacteriati</taxon>
        <taxon>Methanobacteriota</taxon>
        <taxon>Stenosarchaea group</taxon>
        <taxon>Halobacteria</taxon>
        <taxon>Halobacteriales</taxon>
        <taxon>Haloferacaceae</taxon>
        <taxon>Salinigranum</taxon>
    </lineage>
</organism>
<dbReference type="InterPro" id="IPR036380">
    <property type="entry name" value="Isochorismatase-like_sf"/>
</dbReference>
<dbReference type="SUPFAM" id="SSF52499">
    <property type="entry name" value="Isochorismatase-like hydrolases"/>
    <property type="match status" value="1"/>
</dbReference>
<dbReference type="AlphaFoldDB" id="A0A2I8VJ48"/>
<gene>
    <name evidence="3" type="ORF">C2R22_10025</name>
</gene>
<proteinExistence type="predicted"/>
<protein>
    <submittedName>
        <fullName evidence="3">Isochorismatase</fullName>
    </submittedName>
</protein>
<dbReference type="InterPro" id="IPR000868">
    <property type="entry name" value="Isochorismatase-like_dom"/>
</dbReference>
<dbReference type="PANTHER" id="PTHR43540">
    <property type="entry name" value="PEROXYUREIDOACRYLATE/UREIDOACRYLATE AMIDOHYDROLASE-RELATED"/>
    <property type="match status" value="1"/>
</dbReference>
<keyword evidence="1" id="KW-0378">Hydrolase</keyword>
<evidence type="ECO:0000313" key="4">
    <source>
        <dbReference type="Proteomes" id="UP000236584"/>
    </source>
</evidence>
<dbReference type="InterPro" id="IPR050272">
    <property type="entry name" value="Isochorismatase-like_hydrls"/>
</dbReference>
<dbReference type="GO" id="GO:0016787">
    <property type="term" value="F:hydrolase activity"/>
    <property type="evidence" value="ECO:0007669"/>
    <property type="project" value="UniProtKB-KW"/>
</dbReference>
<evidence type="ECO:0000313" key="3">
    <source>
        <dbReference type="EMBL" id="AUV81941.1"/>
    </source>
</evidence>
<name>A0A2I8VJ48_9EURY</name>
<dbReference type="Pfam" id="PF00857">
    <property type="entry name" value="Isochorismatase"/>
    <property type="match status" value="1"/>
</dbReference>
<evidence type="ECO:0000259" key="2">
    <source>
        <dbReference type="Pfam" id="PF00857"/>
    </source>
</evidence>
<accession>A0A2I8VJ48</accession>
<dbReference type="EMBL" id="CP026309">
    <property type="protein sequence ID" value="AUV81941.1"/>
    <property type="molecule type" value="Genomic_DNA"/>
</dbReference>
<evidence type="ECO:0000256" key="1">
    <source>
        <dbReference type="ARBA" id="ARBA00022801"/>
    </source>
</evidence>
<dbReference type="Gene3D" id="3.40.50.850">
    <property type="entry name" value="Isochorismatase-like"/>
    <property type="match status" value="1"/>
</dbReference>
<dbReference type="Proteomes" id="UP000236584">
    <property type="component" value="Chromosome"/>
</dbReference>
<reference evidence="3 4" key="1">
    <citation type="submission" date="2018-01" db="EMBL/GenBank/DDBJ databases">
        <title>Complete genome sequence of Salinigranum rubrum GX10T, an extremely halophilic archaeon isolated from a marine solar saltern.</title>
        <authorList>
            <person name="Han S."/>
        </authorList>
    </citation>
    <scope>NUCLEOTIDE SEQUENCE [LARGE SCALE GENOMIC DNA]</scope>
    <source>
        <strain evidence="3 4">GX10</strain>
    </source>
</reference>
<feature type="domain" description="Isochorismatase-like" evidence="2">
    <location>
        <begin position="33"/>
        <end position="208"/>
    </location>
</feature>
<dbReference type="RefSeq" id="WP_103425630.1">
    <property type="nucleotide sequence ID" value="NZ_CP026309.1"/>
</dbReference>
<dbReference type="PANTHER" id="PTHR43540:SF1">
    <property type="entry name" value="ISOCHORISMATASE HYDROLASE"/>
    <property type="match status" value="1"/>
</dbReference>
<dbReference type="OrthoDB" id="9194at2157"/>